<evidence type="ECO:0000259" key="5">
    <source>
        <dbReference type="PROSITE" id="PS50850"/>
    </source>
</evidence>
<feature type="transmembrane region" description="Helical" evidence="4">
    <location>
        <begin position="265"/>
        <end position="285"/>
    </location>
</feature>
<feature type="transmembrane region" description="Helical" evidence="4">
    <location>
        <begin position="346"/>
        <end position="367"/>
    </location>
</feature>
<dbReference type="InterPro" id="IPR011701">
    <property type="entry name" value="MFS"/>
</dbReference>
<dbReference type="PANTHER" id="PTHR43129">
    <property type="entry name" value="FOSMIDOMYCIN RESISTANCE PROTEIN"/>
    <property type="match status" value="1"/>
</dbReference>
<dbReference type="GO" id="GO:0005886">
    <property type="term" value="C:plasma membrane"/>
    <property type="evidence" value="ECO:0007669"/>
    <property type="project" value="TreeGrafter"/>
</dbReference>
<dbReference type="EMBL" id="PYAS01000003">
    <property type="protein sequence ID" value="PSL31512.1"/>
    <property type="molecule type" value="Genomic_DNA"/>
</dbReference>
<protein>
    <submittedName>
        <fullName evidence="6">FSR family fosmidomycin resistance protein-like MFS transporter</fullName>
    </submittedName>
</protein>
<dbReference type="PANTHER" id="PTHR43129:SF1">
    <property type="entry name" value="FOSMIDOMYCIN RESISTANCE PROTEIN"/>
    <property type="match status" value="1"/>
</dbReference>
<feature type="transmembrane region" description="Helical" evidence="4">
    <location>
        <begin position="89"/>
        <end position="107"/>
    </location>
</feature>
<evidence type="ECO:0000313" key="7">
    <source>
        <dbReference type="Proteomes" id="UP000241964"/>
    </source>
</evidence>
<feature type="transmembrane region" description="Helical" evidence="4">
    <location>
        <begin position="379"/>
        <end position="397"/>
    </location>
</feature>
<feature type="transmembrane region" description="Helical" evidence="4">
    <location>
        <begin position="177"/>
        <end position="196"/>
    </location>
</feature>
<reference evidence="6 7" key="1">
    <citation type="submission" date="2018-03" db="EMBL/GenBank/DDBJ databases">
        <title>Genomic Encyclopedia of Archaeal and Bacterial Type Strains, Phase II (KMG-II): from individual species to whole genera.</title>
        <authorList>
            <person name="Goeker M."/>
        </authorList>
    </citation>
    <scope>NUCLEOTIDE SEQUENCE [LARGE SCALE GENOMIC DNA]</scope>
    <source>
        <strain evidence="6 7">DSM 29057</strain>
    </source>
</reference>
<keyword evidence="2 4" id="KW-1133">Transmembrane helix</keyword>
<dbReference type="AlphaFoldDB" id="A0A2P8GC18"/>
<proteinExistence type="predicted"/>
<keyword evidence="1 4" id="KW-0812">Transmembrane</keyword>
<feature type="transmembrane region" description="Helical" evidence="4">
    <location>
        <begin position="55"/>
        <end position="77"/>
    </location>
</feature>
<accession>A0A2P8GC18</accession>
<organism evidence="6 7">
    <name type="scientific">Dyadobacter jiangsuensis</name>
    <dbReference type="NCBI Taxonomy" id="1591085"/>
    <lineage>
        <taxon>Bacteria</taxon>
        <taxon>Pseudomonadati</taxon>
        <taxon>Bacteroidota</taxon>
        <taxon>Cytophagia</taxon>
        <taxon>Cytophagales</taxon>
        <taxon>Spirosomataceae</taxon>
        <taxon>Dyadobacter</taxon>
    </lineage>
</organism>
<dbReference type="Proteomes" id="UP000241964">
    <property type="component" value="Unassembled WGS sequence"/>
</dbReference>
<name>A0A2P8GC18_9BACT</name>
<dbReference type="Pfam" id="PF07690">
    <property type="entry name" value="MFS_1"/>
    <property type="match status" value="1"/>
</dbReference>
<keyword evidence="7" id="KW-1185">Reference proteome</keyword>
<evidence type="ECO:0000256" key="2">
    <source>
        <dbReference type="ARBA" id="ARBA00022989"/>
    </source>
</evidence>
<dbReference type="Gene3D" id="1.20.1250.20">
    <property type="entry name" value="MFS general substrate transporter like domains"/>
    <property type="match status" value="2"/>
</dbReference>
<feature type="transmembrane region" description="Helical" evidence="4">
    <location>
        <begin position="223"/>
        <end position="245"/>
    </location>
</feature>
<feature type="transmembrane region" description="Helical" evidence="4">
    <location>
        <begin position="292"/>
        <end position="311"/>
    </location>
</feature>
<gene>
    <name evidence="6" type="ORF">CLV60_103378</name>
</gene>
<dbReference type="InterPro" id="IPR036259">
    <property type="entry name" value="MFS_trans_sf"/>
</dbReference>
<sequence>MMNNPTAEQLPASVLPPAKTVYPILFAISFAHLLNDTMQAVIASIYPLLKVDFHLSFAQIGLVTLCYQITASLLQPFVGLYTDKNPKPFSIAVGMAFSLIGVLSLAWADSFGLVLIAVSLIGIGSSIFHPESSRIAHLASGGKRGFAQSFFQLGGNSGSALGPLLAALIVAPFGQHGIMWFSVAAILGVMLAIHIGKWYKGSASQRAAKTVSAVHSSLSQNKVVFSLVILLILIFSKYVYLAGMTSYYTFFLMNKFGLTIQESQIQLFIFSSAVAIGTVAGGPIGDRFGRKYVIWISILGAAPFTMLLPYANLFWTTILAVCIGLIISSAFSAIVVYAQELVPGKVGLIGGLFFGLSFGMGGLGSALLGTLADHTSIEYVFQLCAFLPLIGIITGLLPKLKNG</sequence>
<feature type="transmembrane region" description="Helical" evidence="4">
    <location>
        <begin position="317"/>
        <end position="339"/>
    </location>
</feature>
<dbReference type="InterPro" id="IPR020846">
    <property type="entry name" value="MFS_dom"/>
</dbReference>
<evidence type="ECO:0000256" key="1">
    <source>
        <dbReference type="ARBA" id="ARBA00022692"/>
    </source>
</evidence>
<dbReference type="CDD" id="cd17478">
    <property type="entry name" value="MFS_FsR"/>
    <property type="match status" value="1"/>
</dbReference>
<feature type="transmembrane region" description="Helical" evidence="4">
    <location>
        <begin position="113"/>
        <end position="129"/>
    </location>
</feature>
<dbReference type="PROSITE" id="PS50850">
    <property type="entry name" value="MFS"/>
    <property type="match status" value="1"/>
</dbReference>
<feature type="transmembrane region" description="Helical" evidence="4">
    <location>
        <begin position="21"/>
        <end position="49"/>
    </location>
</feature>
<evidence type="ECO:0000313" key="6">
    <source>
        <dbReference type="EMBL" id="PSL31512.1"/>
    </source>
</evidence>
<dbReference type="SUPFAM" id="SSF103473">
    <property type="entry name" value="MFS general substrate transporter"/>
    <property type="match status" value="1"/>
</dbReference>
<comment type="caution">
    <text evidence="6">The sequence shown here is derived from an EMBL/GenBank/DDBJ whole genome shotgun (WGS) entry which is preliminary data.</text>
</comment>
<evidence type="ECO:0000256" key="3">
    <source>
        <dbReference type="ARBA" id="ARBA00023136"/>
    </source>
</evidence>
<feature type="domain" description="Major facilitator superfamily (MFS) profile" evidence="5">
    <location>
        <begin position="24"/>
        <end position="403"/>
    </location>
</feature>
<dbReference type="RefSeq" id="WP_170118738.1">
    <property type="nucleotide sequence ID" value="NZ_PYAS01000003.1"/>
</dbReference>
<dbReference type="GO" id="GO:0022857">
    <property type="term" value="F:transmembrane transporter activity"/>
    <property type="evidence" value="ECO:0007669"/>
    <property type="project" value="InterPro"/>
</dbReference>
<feature type="transmembrane region" description="Helical" evidence="4">
    <location>
        <begin position="150"/>
        <end position="171"/>
    </location>
</feature>
<evidence type="ECO:0000256" key="4">
    <source>
        <dbReference type="SAM" id="Phobius"/>
    </source>
</evidence>
<keyword evidence="3 4" id="KW-0472">Membrane</keyword>